<evidence type="ECO:0000313" key="2">
    <source>
        <dbReference type="Proteomes" id="UP000053424"/>
    </source>
</evidence>
<dbReference type="Proteomes" id="UP000053424">
    <property type="component" value="Unassembled WGS sequence"/>
</dbReference>
<evidence type="ECO:0000313" key="1">
    <source>
        <dbReference type="EMBL" id="KIM35302.1"/>
    </source>
</evidence>
<protein>
    <submittedName>
        <fullName evidence="1">Uncharacterized protein</fullName>
    </submittedName>
</protein>
<sequence>MVTWCRSSNGLVQIERVALSTGTVNTTTNMDATPGAFLSLKVEPDVAISWRILTMSTMLAKRHASARFP</sequence>
<dbReference type="HOGENOM" id="CLU_2776215_0_0_1"/>
<reference evidence="2" key="2">
    <citation type="submission" date="2015-01" db="EMBL/GenBank/DDBJ databases">
        <title>Evolutionary Origins and Diversification of the Mycorrhizal Mutualists.</title>
        <authorList>
            <consortium name="DOE Joint Genome Institute"/>
            <consortium name="Mycorrhizal Genomics Consortium"/>
            <person name="Kohler A."/>
            <person name="Kuo A."/>
            <person name="Nagy L.G."/>
            <person name="Floudas D."/>
            <person name="Copeland A."/>
            <person name="Barry K.W."/>
            <person name="Cichocki N."/>
            <person name="Veneault-Fourrey C."/>
            <person name="LaButti K."/>
            <person name="Lindquist E.A."/>
            <person name="Lipzen A."/>
            <person name="Lundell T."/>
            <person name="Morin E."/>
            <person name="Murat C."/>
            <person name="Riley R."/>
            <person name="Ohm R."/>
            <person name="Sun H."/>
            <person name="Tunlid A."/>
            <person name="Henrissat B."/>
            <person name="Grigoriev I.V."/>
            <person name="Hibbett D.S."/>
            <person name="Martin F."/>
        </authorList>
    </citation>
    <scope>NUCLEOTIDE SEQUENCE [LARGE SCALE GENOMIC DNA]</scope>
    <source>
        <strain evidence="2">h7</strain>
    </source>
</reference>
<dbReference type="AlphaFoldDB" id="A0A0C2Y2I3"/>
<reference evidence="1 2" key="1">
    <citation type="submission" date="2014-04" db="EMBL/GenBank/DDBJ databases">
        <authorList>
            <consortium name="DOE Joint Genome Institute"/>
            <person name="Kuo A."/>
            <person name="Gay G."/>
            <person name="Dore J."/>
            <person name="Kohler A."/>
            <person name="Nagy L.G."/>
            <person name="Floudas D."/>
            <person name="Copeland A."/>
            <person name="Barry K.W."/>
            <person name="Cichocki N."/>
            <person name="Veneault-Fourrey C."/>
            <person name="LaButti K."/>
            <person name="Lindquist E.A."/>
            <person name="Lipzen A."/>
            <person name="Lundell T."/>
            <person name="Morin E."/>
            <person name="Murat C."/>
            <person name="Sun H."/>
            <person name="Tunlid A."/>
            <person name="Henrissat B."/>
            <person name="Grigoriev I.V."/>
            <person name="Hibbett D.S."/>
            <person name="Martin F."/>
            <person name="Nordberg H.P."/>
            <person name="Cantor M.N."/>
            <person name="Hua S.X."/>
        </authorList>
    </citation>
    <scope>NUCLEOTIDE SEQUENCE [LARGE SCALE GENOMIC DNA]</scope>
    <source>
        <strain evidence="2">h7</strain>
    </source>
</reference>
<gene>
    <name evidence="1" type="ORF">M413DRAFT_32607</name>
</gene>
<name>A0A0C2Y2I3_HEBCY</name>
<organism evidence="1 2">
    <name type="scientific">Hebeloma cylindrosporum</name>
    <dbReference type="NCBI Taxonomy" id="76867"/>
    <lineage>
        <taxon>Eukaryota</taxon>
        <taxon>Fungi</taxon>
        <taxon>Dikarya</taxon>
        <taxon>Basidiomycota</taxon>
        <taxon>Agaricomycotina</taxon>
        <taxon>Agaricomycetes</taxon>
        <taxon>Agaricomycetidae</taxon>
        <taxon>Agaricales</taxon>
        <taxon>Agaricineae</taxon>
        <taxon>Hymenogastraceae</taxon>
        <taxon>Hebeloma</taxon>
    </lineage>
</organism>
<dbReference type="EMBL" id="KN831824">
    <property type="protein sequence ID" value="KIM35302.1"/>
    <property type="molecule type" value="Genomic_DNA"/>
</dbReference>
<accession>A0A0C2Y2I3</accession>
<proteinExistence type="predicted"/>
<keyword evidence="2" id="KW-1185">Reference proteome</keyword>